<keyword evidence="2" id="KW-0808">Transferase</keyword>
<dbReference type="GeneID" id="89685644"/>
<dbReference type="InterPro" id="IPR007345">
    <property type="entry name" value="Polysacch_pyruvyl_Trfase"/>
</dbReference>
<sequence length="477" mass="51665">MSKLLEAFLASNASYPVLYSQLTELIGEAAHLPPPAREAGSPLRLLFAGYAGGGNTGSDVRVAEMIRQVRAILGRDRVEIGLVGTGVDLPEDLQDDVKLELVQDYFPEFLIRTIREYDGVIACDGSMFKSNLCCMLSAMLGGALGMAVASGRLAVGYGAEAGKMEPELSAFISSLGSGPLILCRNEESKAVLQPLGLRATGGADTAWTYQSEPADSVRERLVRLGLADFPLLAVCPMNPFWWPVKPDLVKAQEMAETGAHSELFFGSILFHPDNESIRSRYAAYLDALAHAAKQWQQDTGGGVLIIGMDKVDRAACNDLAARFEQAPPIVASGDMPPRAIVGLLRAADLLLSSRFHAIVTSMEAGVPAVGVSMDERIANLLDKDEIGRRLLKVDAPDLADKLVDSLRHAEANRLDISRQTRQSVAGHLREMAEMGRRFAQEVRRFHPDIDTPADGAHWTAFLPEISPELQSLIAQHN</sequence>
<comment type="caution">
    <text evidence="2">The sequence shown here is derived from an EMBL/GenBank/DDBJ whole genome shotgun (WGS) entry which is preliminary data.</text>
</comment>
<evidence type="ECO:0000313" key="3">
    <source>
        <dbReference type="Proteomes" id="UP000711178"/>
    </source>
</evidence>
<dbReference type="RefSeq" id="WP_043573373.1">
    <property type="nucleotide sequence ID" value="NZ_CP142381.1"/>
</dbReference>
<protein>
    <submittedName>
        <fullName evidence="2">Polysaccharide pyruvyl transferase family protein</fullName>
    </submittedName>
</protein>
<dbReference type="EMBL" id="JAHDTB010000034">
    <property type="protein sequence ID" value="MBW8290130.1"/>
    <property type="molecule type" value="Genomic_DNA"/>
</dbReference>
<organism evidence="2 3">
    <name type="scientific">Chromobacterium subtsugae</name>
    <dbReference type="NCBI Taxonomy" id="251747"/>
    <lineage>
        <taxon>Bacteria</taxon>
        <taxon>Pseudomonadati</taxon>
        <taxon>Pseudomonadota</taxon>
        <taxon>Betaproteobacteria</taxon>
        <taxon>Neisseriales</taxon>
        <taxon>Chromobacteriaceae</taxon>
        <taxon>Chromobacterium</taxon>
    </lineage>
</organism>
<evidence type="ECO:0000313" key="2">
    <source>
        <dbReference type="EMBL" id="MBW8290130.1"/>
    </source>
</evidence>
<gene>
    <name evidence="2" type="ORF">KIF53_21030</name>
</gene>
<dbReference type="Proteomes" id="UP000711178">
    <property type="component" value="Unassembled WGS sequence"/>
</dbReference>
<proteinExistence type="predicted"/>
<dbReference type="PANTHER" id="PTHR36836">
    <property type="entry name" value="COLANIC ACID BIOSYNTHESIS PROTEIN WCAK"/>
    <property type="match status" value="1"/>
</dbReference>
<dbReference type="Pfam" id="PF04230">
    <property type="entry name" value="PS_pyruv_trans"/>
    <property type="match status" value="1"/>
</dbReference>
<reference evidence="2 3" key="1">
    <citation type="submission" date="2021-05" db="EMBL/GenBank/DDBJ databases">
        <title>Draft Whole Genome Sequencing Of Biosensor Chromobacterium violaceum Strain CV026 Reveals A Regulatory RNA In Chromobacterium violaceum Phenotype Regulatory Network.</title>
        <authorList>
            <person name="Hong K.W."/>
            <person name="Chan K.G."/>
            <person name="Chang C.-Y."/>
        </authorList>
    </citation>
    <scope>NUCLEOTIDE SEQUENCE [LARGE SCALE GENOMIC DNA]</scope>
    <source>
        <strain evidence="2 3">ATCC 31532</strain>
    </source>
</reference>
<name>A0ABS7FJ73_9NEIS</name>
<dbReference type="GO" id="GO:0016740">
    <property type="term" value="F:transferase activity"/>
    <property type="evidence" value="ECO:0007669"/>
    <property type="project" value="UniProtKB-KW"/>
</dbReference>
<keyword evidence="3" id="KW-1185">Reference proteome</keyword>
<evidence type="ECO:0000259" key="1">
    <source>
        <dbReference type="Pfam" id="PF04230"/>
    </source>
</evidence>
<feature type="domain" description="Polysaccharide pyruvyl transferase" evidence="1">
    <location>
        <begin position="171"/>
        <end position="374"/>
    </location>
</feature>
<accession>A0ABS7FJ73</accession>
<dbReference type="PANTHER" id="PTHR36836:SF1">
    <property type="entry name" value="COLANIC ACID BIOSYNTHESIS PROTEIN WCAK"/>
    <property type="match status" value="1"/>
</dbReference>